<organism evidence="2 3">
    <name type="scientific">Coregonus suidteri</name>
    <dbReference type="NCBI Taxonomy" id="861788"/>
    <lineage>
        <taxon>Eukaryota</taxon>
        <taxon>Metazoa</taxon>
        <taxon>Chordata</taxon>
        <taxon>Craniata</taxon>
        <taxon>Vertebrata</taxon>
        <taxon>Euteleostomi</taxon>
        <taxon>Actinopterygii</taxon>
        <taxon>Neopterygii</taxon>
        <taxon>Teleostei</taxon>
        <taxon>Protacanthopterygii</taxon>
        <taxon>Salmoniformes</taxon>
        <taxon>Salmonidae</taxon>
        <taxon>Coregoninae</taxon>
        <taxon>Coregonus</taxon>
    </lineage>
</organism>
<comment type="caution">
    <text evidence="2">The sequence shown here is derived from an EMBL/GenBank/DDBJ whole genome shotgun (WGS) entry which is preliminary data.</text>
</comment>
<evidence type="ECO:0000313" key="2">
    <source>
        <dbReference type="EMBL" id="KAK6300509.1"/>
    </source>
</evidence>
<proteinExistence type="predicted"/>
<dbReference type="EMBL" id="JAGTTL010000027">
    <property type="protein sequence ID" value="KAK6300509.1"/>
    <property type="molecule type" value="Genomic_DNA"/>
</dbReference>
<feature type="region of interest" description="Disordered" evidence="1">
    <location>
        <begin position="1"/>
        <end position="28"/>
    </location>
</feature>
<protein>
    <submittedName>
        <fullName evidence="2">Uncharacterized protein</fullName>
    </submittedName>
</protein>
<reference evidence="2 3" key="1">
    <citation type="submission" date="2021-04" db="EMBL/GenBank/DDBJ databases">
        <authorList>
            <person name="De Guttry C."/>
            <person name="Zahm M."/>
            <person name="Klopp C."/>
            <person name="Cabau C."/>
            <person name="Louis A."/>
            <person name="Berthelot C."/>
            <person name="Parey E."/>
            <person name="Roest Crollius H."/>
            <person name="Montfort J."/>
            <person name="Robinson-Rechavi M."/>
            <person name="Bucao C."/>
            <person name="Bouchez O."/>
            <person name="Gislard M."/>
            <person name="Lluch J."/>
            <person name="Milhes M."/>
            <person name="Lampietro C."/>
            <person name="Lopez Roques C."/>
            <person name="Donnadieu C."/>
            <person name="Braasch I."/>
            <person name="Desvignes T."/>
            <person name="Postlethwait J."/>
            <person name="Bobe J."/>
            <person name="Wedekind C."/>
            <person name="Guiguen Y."/>
        </authorList>
    </citation>
    <scope>NUCLEOTIDE SEQUENCE [LARGE SCALE GENOMIC DNA]</scope>
    <source>
        <strain evidence="2">Cs_M1</strain>
        <tissue evidence="2">Blood</tissue>
    </source>
</reference>
<dbReference type="AlphaFoldDB" id="A0AAN8L3S4"/>
<gene>
    <name evidence="2" type="ORF">J4Q44_G00286070</name>
</gene>
<accession>A0AAN8L3S4</accession>
<evidence type="ECO:0000256" key="1">
    <source>
        <dbReference type="SAM" id="MobiDB-lite"/>
    </source>
</evidence>
<feature type="compositionally biased region" description="Polar residues" evidence="1">
    <location>
        <begin position="1"/>
        <end position="12"/>
    </location>
</feature>
<keyword evidence="3" id="KW-1185">Reference proteome</keyword>
<dbReference type="Proteomes" id="UP001356427">
    <property type="component" value="Unassembled WGS sequence"/>
</dbReference>
<sequence length="66" mass="6760">MDCASHTNSQNDCNKKKPVAKCPTKPGQDISCQDISGQTISGQTISGSVSGNIAIGSQTNNPSHTA</sequence>
<name>A0AAN8L3S4_9TELE</name>
<evidence type="ECO:0000313" key="3">
    <source>
        <dbReference type="Proteomes" id="UP001356427"/>
    </source>
</evidence>